<reference evidence="1 2" key="1">
    <citation type="journal article" date="2019" name="Commun. Biol.">
        <title>The bagworm genome reveals a unique fibroin gene that provides high tensile strength.</title>
        <authorList>
            <person name="Kono N."/>
            <person name="Nakamura H."/>
            <person name="Ohtoshi R."/>
            <person name="Tomita M."/>
            <person name="Numata K."/>
            <person name="Arakawa K."/>
        </authorList>
    </citation>
    <scope>NUCLEOTIDE SEQUENCE [LARGE SCALE GENOMIC DNA]</scope>
</reference>
<dbReference type="EMBL" id="BGZK01000471">
    <property type="protein sequence ID" value="GBP45754.1"/>
    <property type="molecule type" value="Genomic_DNA"/>
</dbReference>
<comment type="caution">
    <text evidence="1">The sequence shown here is derived from an EMBL/GenBank/DDBJ whole genome shotgun (WGS) entry which is preliminary data.</text>
</comment>
<dbReference type="Proteomes" id="UP000299102">
    <property type="component" value="Unassembled WGS sequence"/>
</dbReference>
<sequence length="165" mass="17787">MQYAAGRPHINPALSRFFLMQFTNDKALLGDYIQAVTSNVACGVGTRCIAGDICSALQEAICPLSARLIVATVASYWSLPRDAGRGVQKYASHPGKRVTDMLSGGGGSTVESVALVLEVTGFRPDHESPASASNRQPPRSYRRSSAAHLSIKLLCLMKTWHNQLQ</sequence>
<dbReference type="AlphaFoldDB" id="A0A4C1W6G6"/>
<accession>A0A4C1W6G6</accession>
<evidence type="ECO:0000313" key="2">
    <source>
        <dbReference type="Proteomes" id="UP000299102"/>
    </source>
</evidence>
<protein>
    <submittedName>
        <fullName evidence="1">Uncharacterized protein</fullName>
    </submittedName>
</protein>
<name>A0A4C1W6G6_EUMVA</name>
<gene>
    <name evidence="1" type="ORF">EVAR_76059_1</name>
</gene>
<keyword evidence="2" id="KW-1185">Reference proteome</keyword>
<organism evidence="1 2">
    <name type="scientific">Eumeta variegata</name>
    <name type="common">Bagworm moth</name>
    <name type="synonym">Eumeta japonica</name>
    <dbReference type="NCBI Taxonomy" id="151549"/>
    <lineage>
        <taxon>Eukaryota</taxon>
        <taxon>Metazoa</taxon>
        <taxon>Ecdysozoa</taxon>
        <taxon>Arthropoda</taxon>
        <taxon>Hexapoda</taxon>
        <taxon>Insecta</taxon>
        <taxon>Pterygota</taxon>
        <taxon>Neoptera</taxon>
        <taxon>Endopterygota</taxon>
        <taxon>Lepidoptera</taxon>
        <taxon>Glossata</taxon>
        <taxon>Ditrysia</taxon>
        <taxon>Tineoidea</taxon>
        <taxon>Psychidae</taxon>
        <taxon>Oiketicinae</taxon>
        <taxon>Eumeta</taxon>
    </lineage>
</organism>
<proteinExistence type="predicted"/>
<evidence type="ECO:0000313" key="1">
    <source>
        <dbReference type="EMBL" id="GBP45754.1"/>
    </source>
</evidence>